<name>A0A176S1U1_9GAMM</name>
<organism evidence="2 3">
    <name type="scientific">Candidatus Thiomargarita nelsonii</name>
    <dbReference type="NCBI Taxonomy" id="1003181"/>
    <lineage>
        <taxon>Bacteria</taxon>
        <taxon>Pseudomonadati</taxon>
        <taxon>Pseudomonadota</taxon>
        <taxon>Gammaproteobacteria</taxon>
        <taxon>Thiotrichales</taxon>
        <taxon>Thiotrichaceae</taxon>
        <taxon>Thiomargarita</taxon>
    </lineage>
</organism>
<reference evidence="2 3" key="1">
    <citation type="submission" date="2016-05" db="EMBL/GenBank/DDBJ databases">
        <title>Single-cell genome of chain-forming Candidatus Thiomargarita nelsonii and comparison to other large sulfur-oxidizing bacteria.</title>
        <authorList>
            <person name="Winkel M."/>
            <person name="Salman V."/>
            <person name="Woyke T."/>
            <person name="Schulz-Vogt H."/>
            <person name="Richter M."/>
            <person name="Flood B."/>
            <person name="Bailey J."/>
            <person name="Amann R."/>
            <person name="Mussmann M."/>
        </authorList>
    </citation>
    <scope>NUCLEOTIDE SEQUENCE [LARGE SCALE GENOMIC DNA]</scope>
    <source>
        <strain evidence="2 3">THI036</strain>
    </source>
</reference>
<protein>
    <submittedName>
        <fullName evidence="2">Uncharacterized protein</fullName>
    </submittedName>
</protein>
<gene>
    <name evidence="2" type="ORF">THIOM_002341</name>
</gene>
<dbReference type="Proteomes" id="UP000076962">
    <property type="component" value="Unassembled WGS sequence"/>
</dbReference>
<evidence type="ECO:0000313" key="2">
    <source>
        <dbReference type="EMBL" id="OAD21879.1"/>
    </source>
</evidence>
<accession>A0A176S1U1</accession>
<feature type="region of interest" description="Disordered" evidence="1">
    <location>
        <begin position="1"/>
        <end position="21"/>
    </location>
</feature>
<feature type="region of interest" description="Disordered" evidence="1">
    <location>
        <begin position="49"/>
        <end position="75"/>
    </location>
</feature>
<feature type="non-terminal residue" evidence="2">
    <location>
        <position position="1"/>
    </location>
</feature>
<proteinExistence type="predicted"/>
<sequence length="75" mass="7603">YTVDEKLGNAGNAGNGGNVGNGGNAVTLIQNVGVLPSVTDALPVSGNANEANKDVGFNPNVTALPSLPRRYRSHT</sequence>
<comment type="caution">
    <text evidence="2">The sequence shown here is derived from an EMBL/GenBank/DDBJ whole genome shotgun (WGS) entry which is preliminary data.</text>
</comment>
<evidence type="ECO:0000256" key="1">
    <source>
        <dbReference type="SAM" id="MobiDB-lite"/>
    </source>
</evidence>
<feature type="compositionally biased region" description="Gly residues" evidence="1">
    <location>
        <begin position="11"/>
        <end position="21"/>
    </location>
</feature>
<dbReference type="AlphaFoldDB" id="A0A176S1U1"/>
<evidence type="ECO:0000313" key="3">
    <source>
        <dbReference type="Proteomes" id="UP000076962"/>
    </source>
</evidence>
<keyword evidence="3" id="KW-1185">Reference proteome</keyword>
<dbReference type="EMBL" id="LUTY01001324">
    <property type="protein sequence ID" value="OAD21879.1"/>
    <property type="molecule type" value="Genomic_DNA"/>
</dbReference>